<evidence type="ECO:0000313" key="2">
    <source>
        <dbReference type="EMBL" id="HIU34314.1"/>
    </source>
</evidence>
<name>A0A9D1LC58_9FIRM</name>
<protein>
    <submittedName>
        <fullName evidence="2">HD domain-containing protein</fullName>
    </submittedName>
</protein>
<dbReference type="PANTHER" id="PTHR46246:SF1">
    <property type="entry name" value="GUANOSINE-3',5'-BIS(DIPHOSPHATE) 3'-PYROPHOSPHOHYDROLASE MESH1"/>
    <property type="match status" value="1"/>
</dbReference>
<reference evidence="2" key="1">
    <citation type="submission" date="2020-10" db="EMBL/GenBank/DDBJ databases">
        <authorList>
            <person name="Gilroy R."/>
        </authorList>
    </citation>
    <scope>NUCLEOTIDE SEQUENCE</scope>
    <source>
        <strain evidence="2">ChiHcec3-11533</strain>
    </source>
</reference>
<dbReference type="Pfam" id="PF13328">
    <property type="entry name" value="HD_4"/>
    <property type="match status" value="1"/>
</dbReference>
<dbReference type="InterPro" id="IPR003607">
    <property type="entry name" value="HD/PDEase_dom"/>
</dbReference>
<comment type="caution">
    <text evidence="2">The sequence shown here is derived from an EMBL/GenBank/DDBJ whole genome shotgun (WGS) entry which is preliminary data.</text>
</comment>
<dbReference type="SMART" id="SM00471">
    <property type="entry name" value="HDc"/>
    <property type="match status" value="1"/>
</dbReference>
<dbReference type="Gene3D" id="1.10.3210.10">
    <property type="entry name" value="Hypothetical protein af1432"/>
    <property type="match status" value="1"/>
</dbReference>
<dbReference type="EMBL" id="DVMU01000160">
    <property type="protein sequence ID" value="HIU34314.1"/>
    <property type="molecule type" value="Genomic_DNA"/>
</dbReference>
<dbReference type="SUPFAM" id="SSF109604">
    <property type="entry name" value="HD-domain/PDEase-like"/>
    <property type="match status" value="1"/>
</dbReference>
<dbReference type="PANTHER" id="PTHR46246">
    <property type="entry name" value="GUANOSINE-3',5'-BIS(DIPHOSPHATE) 3'-PYROPHOSPHOHYDROLASE MESH1"/>
    <property type="match status" value="1"/>
</dbReference>
<proteinExistence type="predicted"/>
<dbReference type="GO" id="GO:0008893">
    <property type="term" value="F:guanosine-3',5'-bis(diphosphate) 3'-diphosphatase activity"/>
    <property type="evidence" value="ECO:0007669"/>
    <property type="project" value="TreeGrafter"/>
</dbReference>
<gene>
    <name evidence="2" type="ORF">IAB02_07105</name>
</gene>
<feature type="domain" description="HD/PDEase" evidence="1">
    <location>
        <begin position="16"/>
        <end position="129"/>
    </location>
</feature>
<dbReference type="Proteomes" id="UP000824072">
    <property type="component" value="Unassembled WGS sequence"/>
</dbReference>
<evidence type="ECO:0000259" key="1">
    <source>
        <dbReference type="SMART" id="SM00471"/>
    </source>
</evidence>
<dbReference type="AlphaFoldDB" id="A0A9D1LC58"/>
<dbReference type="InterPro" id="IPR052194">
    <property type="entry name" value="MESH1"/>
</dbReference>
<sequence length="186" mass="21055">MHFSVDAHGDAPRKGDGAPAILHSMEAAAIAATLTGDEEVLAAAVLHDTVEDAGILPEEIRARFGERVANLVCAETEDKRRRLPPSETWRARKEETLSHLRRASDSGIAVVFLSDKLSNMRSLYRLQLEKGGALWEEFHQKDPAQHHWYYRTIADLLKPLADTPAWREFDQLIRQVFEETRQDTQS</sequence>
<reference evidence="2" key="2">
    <citation type="journal article" date="2021" name="PeerJ">
        <title>Extensive microbial diversity within the chicken gut microbiome revealed by metagenomics and culture.</title>
        <authorList>
            <person name="Gilroy R."/>
            <person name="Ravi A."/>
            <person name="Getino M."/>
            <person name="Pursley I."/>
            <person name="Horton D.L."/>
            <person name="Alikhan N.F."/>
            <person name="Baker D."/>
            <person name="Gharbi K."/>
            <person name="Hall N."/>
            <person name="Watson M."/>
            <person name="Adriaenssens E.M."/>
            <person name="Foster-Nyarko E."/>
            <person name="Jarju S."/>
            <person name="Secka A."/>
            <person name="Antonio M."/>
            <person name="Oren A."/>
            <person name="Chaudhuri R.R."/>
            <person name="La Ragione R."/>
            <person name="Hildebrand F."/>
            <person name="Pallen M.J."/>
        </authorList>
    </citation>
    <scope>NUCLEOTIDE SEQUENCE</scope>
    <source>
        <strain evidence="2">ChiHcec3-11533</strain>
    </source>
</reference>
<organism evidence="2 3">
    <name type="scientific">Candidatus Pullichristensenella excrementigallinarum</name>
    <dbReference type="NCBI Taxonomy" id="2840907"/>
    <lineage>
        <taxon>Bacteria</taxon>
        <taxon>Bacillati</taxon>
        <taxon>Bacillota</taxon>
        <taxon>Clostridia</taxon>
        <taxon>Candidatus Pullichristensenella</taxon>
    </lineage>
</organism>
<accession>A0A9D1LC58</accession>
<evidence type="ECO:0000313" key="3">
    <source>
        <dbReference type="Proteomes" id="UP000824072"/>
    </source>
</evidence>